<proteinExistence type="predicted"/>
<name>A0A481YWD7_9VIRU</name>
<gene>
    <name evidence="1" type="ORF">LCMAC103_01740</name>
</gene>
<accession>A0A481YWD7</accession>
<dbReference type="EMBL" id="MK500337">
    <property type="protein sequence ID" value="QBK86836.1"/>
    <property type="molecule type" value="Genomic_DNA"/>
</dbReference>
<organism evidence="1">
    <name type="scientific">Marseillevirus LCMAC103</name>
    <dbReference type="NCBI Taxonomy" id="2506604"/>
    <lineage>
        <taxon>Viruses</taxon>
        <taxon>Varidnaviria</taxon>
        <taxon>Bamfordvirae</taxon>
        <taxon>Nucleocytoviricota</taxon>
        <taxon>Megaviricetes</taxon>
        <taxon>Pimascovirales</taxon>
        <taxon>Pimascovirales incertae sedis</taxon>
        <taxon>Marseilleviridae</taxon>
    </lineage>
</organism>
<protein>
    <submittedName>
        <fullName evidence="1">Uncharacterized protein</fullName>
    </submittedName>
</protein>
<sequence>MPTIIVFTIVPQDGKTYVETVEEIREQLRDENSVLRKNFPDIDLDFGIQLVTERELVADMGVRKYAQGRARGIVSNAQRWWSSWWASSAN</sequence>
<reference evidence="1" key="1">
    <citation type="journal article" date="2019" name="MBio">
        <title>Virus Genomes from Deep Sea Sediments Expand the Ocean Megavirome and Support Independent Origins of Viral Gigantism.</title>
        <authorList>
            <person name="Backstrom D."/>
            <person name="Yutin N."/>
            <person name="Jorgensen S.L."/>
            <person name="Dharamshi J."/>
            <person name="Homa F."/>
            <person name="Zaremba-Niedwiedzka K."/>
            <person name="Spang A."/>
            <person name="Wolf Y.I."/>
            <person name="Koonin E.V."/>
            <person name="Ettema T.J."/>
        </authorList>
    </citation>
    <scope>NUCLEOTIDE SEQUENCE</scope>
</reference>
<evidence type="ECO:0000313" key="1">
    <source>
        <dbReference type="EMBL" id="QBK86836.1"/>
    </source>
</evidence>